<keyword evidence="3" id="KW-1185">Reference proteome</keyword>
<organism evidence="2 3">
    <name type="scientific">Hibiscus sabdariffa</name>
    <name type="common">roselle</name>
    <dbReference type="NCBI Taxonomy" id="183260"/>
    <lineage>
        <taxon>Eukaryota</taxon>
        <taxon>Viridiplantae</taxon>
        <taxon>Streptophyta</taxon>
        <taxon>Embryophyta</taxon>
        <taxon>Tracheophyta</taxon>
        <taxon>Spermatophyta</taxon>
        <taxon>Magnoliopsida</taxon>
        <taxon>eudicotyledons</taxon>
        <taxon>Gunneridae</taxon>
        <taxon>Pentapetalae</taxon>
        <taxon>rosids</taxon>
        <taxon>malvids</taxon>
        <taxon>Malvales</taxon>
        <taxon>Malvaceae</taxon>
        <taxon>Malvoideae</taxon>
        <taxon>Hibiscus</taxon>
    </lineage>
</organism>
<dbReference type="InterPro" id="IPR053151">
    <property type="entry name" value="RNase_H-like"/>
</dbReference>
<evidence type="ECO:0000313" key="2">
    <source>
        <dbReference type="EMBL" id="KAK9008386.1"/>
    </source>
</evidence>
<comment type="caution">
    <text evidence="2">The sequence shown here is derived from an EMBL/GenBank/DDBJ whole genome shotgun (WGS) entry which is preliminary data.</text>
</comment>
<proteinExistence type="predicted"/>
<feature type="domain" description="RNase H type-1" evidence="1">
    <location>
        <begin position="24"/>
        <end position="82"/>
    </location>
</feature>
<gene>
    <name evidence="2" type="ORF">V6N11_075284</name>
</gene>
<dbReference type="InterPro" id="IPR036397">
    <property type="entry name" value="RNaseH_sf"/>
</dbReference>
<evidence type="ECO:0000313" key="3">
    <source>
        <dbReference type="Proteomes" id="UP001396334"/>
    </source>
</evidence>
<protein>
    <recommendedName>
        <fullName evidence="1">RNase H type-1 domain-containing protein</fullName>
    </recommendedName>
</protein>
<dbReference type="InterPro" id="IPR044730">
    <property type="entry name" value="RNase_H-like_dom_plant"/>
</dbReference>
<evidence type="ECO:0000259" key="1">
    <source>
        <dbReference type="Pfam" id="PF13456"/>
    </source>
</evidence>
<dbReference type="Gene3D" id="3.30.420.10">
    <property type="entry name" value="Ribonuclease H-like superfamily/Ribonuclease H"/>
    <property type="match status" value="1"/>
</dbReference>
<dbReference type="PANTHER" id="PTHR47723:SF22">
    <property type="entry name" value="RNASE H TYPE-1 DOMAIN-CONTAINING PROTEIN"/>
    <property type="match status" value="1"/>
</dbReference>
<sequence>MPSINHRPLAGTWIAPEAGCLKFNVDAVVRGSFGEAGIGGVLRDQCGKILMQFSKSIGRSDPTGAELAAIFEACQCCVVHEVLRAARRSRVASRRLAFQPLKWKGCVSAMRYGFAGSTTLI</sequence>
<reference evidence="2 3" key="1">
    <citation type="journal article" date="2024" name="G3 (Bethesda)">
        <title>Genome assembly of Hibiscus sabdariffa L. provides insights into metabolisms of medicinal natural products.</title>
        <authorList>
            <person name="Kim T."/>
        </authorList>
    </citation>
    <scope>NUCLEOTIDE SEQUENCE [LARGE SCALE GENOMIC DNA]</scope>
    <source>
        <strain evidence="2">TK-2024</strain>
        <tissue evidence="2">Old leaves</tissue>
    </source>
</reference>
<dbReference type="Proteomes" id="UP001396334">
    <property type="component" value="Unassembled WGS sequence"/>
</dbReference>
<dbReference type="PANTHER" id="PTHR47723">
    <property type="entry name" value="OS05G0353850 PROTEIN"/>
    <property type="match status" value="1"/>
</dbReference>
<name>A0ABR2R629_9ROSI</name>
<accession>A0ABR2R629</accession>
<dbReference type="CDD" id="cd06222">
    <property type="entry name" value="RNase_H_like"/>
    <property type="match status" value="1"/>
</dbReference>
<dbReference type="InterPro" id="IPR002156">
    <property type="entry name" value="RNaseH_domain"/>
</dbReference>
<dbReference type="Pfam" id="PF13456">
    <property type="entry name" value="RVT_3"/>
    <property type="match status" value="1"/>
</dbReference>
<dbReference type="EMBL" id="JBBPBN010000026">
    <property type="protein sequence ID" value="KAK9008386.1"/>
    <property type="molecule type" value="Genomic_DNA"/>
</dbReference>